<keyword evidence="1" id="KW-1133">Transmembrane helix</keyword>
<sequence>MSQKGIIHWIKYSVTARLITISILTLLLLIPLLFVQYLISERADRKEQVIREINSKWGEEVILQGPILELPYKVIKTHKNIEEKTQKTYITTSEEERVAYFLPNELNYDISASVTSKSYSIYESAVYQSDIKTNGNFKLPDFKSKDIDPESIVWEKAKFIFKTTNLKGIKNTLQFEFNDAAYVMSPATAISTTNNYRSNSSQNFTLKTPYLNLTNQSFNDGSLDFSLFLKINGSEQLQVVPLGSITNLKMKSNWADPSFSGAFLPEENGTKEITDSGFEAEWQVFKVNRQFGQSFTAGFPSLNHQAMGVDFLIPADQYQQTERTAKYGFLVIALTFIIFFFIQTITKKHIHSIQYVMIGVALVIFYTLLLSISEHLNFNLAYLIGAISVIGLISIYSYSILKNKKFSLLILGSLTALYSFIYATTQLEDFALLAGSVGLFIILSIIMIVSNKIDWSNS</sequence>
<gene>
    <name evidence="2" type="ORF">LX97_00140</name>
</gene>
<feature type="transmembrane region" description="Helical" evidence="1">
    <location>
        <begin position="406"/>
        <end position="424"/>
    </location>
</feature>
<reference evidence="2 3" key="1">
    <citation type="submission" date="2018-06" db="EMBL/GenBank/DDBJ databases">
        <title>Genomic Encyclopedia of Archaeal and Bacterial Type Strains, Phase II (KMG-II): from individual species to whole genera.</title>
        <authorList>
            <person name="Goeker M."/>
        </authorList>
    </citation>
    <scope>NUCLEOTIDE SEQUENCE [LARGE SCALE GENOMIC DNA]</scope>
    <source>
        <strain evidence="2 3">DSM 17205</strain>
    </source>
</reference>
<dbReference type="RefSeq" id="WP_015360942.1">
    <property type="nucleotide sequence ID" value="NZ_QKZR01000001.1"/>
</dbReference>
<feature type="transmembrane region" description="Helical" evidence="1">
    <location>
        <begin position="430"/>
        <end position="449"/>
    </location>
</feature>
<name>A0ABX5PZC2_9FLAO</name>
<comment type="caution">
    <text evidence="2">The sequence shown here is derived from an EMBL/GenBank/DDBJ whole genome shotgun (WGS) entry which is preliminary data.</text>
</comment>
<dbReference type="PANTHER" id="PTHR30092:SF0">
    <property type="entry name" value="INNER MEMBRANE PROTEIN CRED"/>
    <property type="match status" value="1"/>
</dbReference>
<keyword evidence="3" id="KW-1185">Reference proteome</keyword>
<organism evidence="2 3">
    <name type="scientific">Nonlabens dokdonensis</name>
    <dbReference type="NCBI Taxonomy" id="328515"/>
    <lineage>
        <taxon>Bacteria</taxon>
        <taxon>Pseudomonadati</taxon>
        <taxon>Bacteroidota</taxon>
        <taxon>Flavobacteriia</taxon>
        <taxon>Flavobacteriales</taxon>
        <taxon>Flavobacteriaceae</taxon>
        <taxon>Nonlabens</taxon>
    </lineage>
</organism>
<dbReference type="InterPro" id="IPR010364">
    <property type="entry name" value="Uncharacterised_IM_CreD"/>
</dbReference>
<dbReference type="Pfam" id="PF06123">
    <property type="entry name" value="CreD"/>
    <property type="match status" value="1"/>
</dbReference>
<feature type="transmembrane region" description="Helical" evidence="1">
    <location>
        <begin position="327"/>
        <end position="346"/>
    </location>
</feature>
<accession>A0ABX5PZC2</accession>
<dbReference type="EMBL" id="QKZR01000001">
    <property type="protein sequence ID" value="PZX43141.1"/>
    <property type="molecule type" value="Genomic_DNA"/>
</dbReference>
<dbReference type="Proteomes" id="UP000248584">
    <property type="component" value="Unassembled WGS sequence"/>
</dbReference>
<evidence type="ECO:0000313" key="3">
    <source>
        <dbReference type="Proteomes" id="UP000248584"/>
    </source>
</evidence>
<dbReference type="PIRSF" id="PIRSF004548">
    <property type="entry name" value="CreD"/>
    <property type="match status" value="1"/>
</dbReference>
<evidence type="ECO:0000313" key="2">
    <source>
        <dbReference type="EMBL" id="PZX43141.1"/>
    </source>
</evidence>
<dbReference type="PANTHER" id="PTHR30092">
    <property type="entry name" value="INNER MEMBRANE PROTEIN CRED"/>
    <property type="match status" value="1"/>
</dbReference>
<evidence type="ECO:0000256" key="1">
    <source>
        <dbReference type="SAM" id="Phobius"/>
    </source>
</evidence>
<keyword evidence="1" id="KW-0472">Membrane</keyword>
<feature type="transmembrane region" description="Helical" evidence="1">
    <location>
        <begin position="353"/>
        <end position="372"/>
    </location>
</feature>
<proteinExistence type="predicted"/>
<dbReference type="NCBIfam" id="NF008712">
    <property type="entry name" value="PRK11715.1-1"/>
    <property type="match status" value="1"/>
</dbReference>
<feature type="transmembrane region" description="Helical" evidence="1">
    <location>
        <begin position="21"/>
        <end position="39"/>
    </location>
</feature>
<feature type="transmembrane region" description="Helical" evidence="1">
    <location>
        <begin position="378"/>
        <end position="399"/>
    </location>
</feature>
<protein>
    <submittedName>
        <fullName evidence="2">Inner membrane protein</fullName>
    </submittedName>
</protein>
<keyword evidence="1" id="KW-0812">Transmembrane</keyword>